<dbReference type="AlphaFoldDB" id="A0A8J7RZE2"/>
<gene>
    <name evidence="3" type="ORF">KAJ83_08895</name>
</gene>
<keyword evidence="4" id="KW-1185">Reference proteome</keyword>
<dbReference type="Proteomes" id="UP000672602">
    <property type="component" value="Unassembled WGS sequence"/>
</dbReference>
<dbReference type="InterPro" id="IPR037523">
    <property type="entry name" value="VOC_core"/>
</dbReference>
<dbReference type="Gene3D" id="3.10.180.10">
    <property type="entry name" value="2,3-Dihydroxybiphenyl 1,2-Dioxygenase, domain 1"/>
    <property type="match status" value="1"/>
</dbReference>
<dbReference type="GO" id="GO:0046491">
    <property type="term" value="P:L-methylmalonyl-CoA metabolic process"/>
    <property type="evidence" value="ECO:0007669"/>
    <property type="project" value="TreeGrafter"/>
</dbReference>
<name>A0A8J7RZE2_9PROT</name>
<dbReference type="Pfam" id="PF00903">
    <property type="entry name" value="Glyoxalase"/>
    <property type="match status" value="1"/>
</dbReference>
<keyword evidence="1" id="KW-0479">Metal-binding</keyword>
<dbReference type="InterPro" id="IPR051785">
    <property type="entry name" value="MMCE/EMCE_epimerase"/>
</dbReference>
<accession>A0A8J7RZE2</accession>
<dbReference type="PANTHER" id="PTHR43048">
    <property type="entry name" value="METHYLMALONYL-COA EPIMERASE"/>
    <property type="match status" value="1"/>
</dbReference>
<evidence type="ECO:0000313" key="4">
    <source>
        <dbReference type="Proteomes" id="UP000672602"/>
    </source>
</evidence>
<organism evidence="3 4">
    <name type="scientific">Marivibrio halodurans</name>
    <dbReference type="NCBI Taxonomy" id="2039722"/>
    <lineage>
        <taxon>Bacteria</taxon>
        <taxon>Pseudomonadati</taxon>
        <taxon>Pseudomonadota</taxon>
        <taxon>Alphaproteobacteria</taxon>
        <taxon>Rhodospirillales</taxon>
        <taxon>Rhodospirillaceae</taxon>
        <taxon>Marivibrio</taxon>
    </lineage>
</organism>
<dbReference type="GO" id="GO:0046872">
    <property type="term" value="F:metal ion binding"/>
    <property type="evidence" value="ECO:0007669"/>
    <property type="project" value="UniProtKB-KW"/>
</dbReference>
<comment type="caution">
    <text evidence="3">The sequence shown here is derived from an EMBL/GenBank/DDBJ whole genome shotgun (WGS) entry which is preliminary data.</text>
</comment>
<evidence type="ECO:0000313" key="3">
    <source>
        <dbReference type="EMBL" id="MBP5857125.1"/>
    </source>
</evidence>
<dbReference type="GO" id="GO:0004493">
    <property type="term" value="F:methylmalonyl-CoA epimerase activity"/>
    <property type="evidence" value="ECO:0007669"/>
    <property type="project" value="TreeGrafter"/>
</dbReference>
<dbReference type="InterPro" id="IPR004360">
    <property type="entry name" value="Glyas_Fos-R_dOase_dom"/>
</dbReference>
<reference evidence="3" key="1">
    <citation type="submission" date="2021-04" db="EMBL/GenBank/DDBJ databases">
        <authorList>
            <person name="Zhang D.-C."/>
        </authorList>
    </citation>
    <scope>NUCLEOTIDE SEQUENCE</scope>
    <source>
        <strain evidence="3">CGMCC 1.15697</strain>
    </source>
</reference>
<sequence>MATMPTAAHPLGGMIRQMHHTAVSVRDFDAARDFFVDVLGFAVEGEARARDEPALGEVVGLPGAVVDWAMLARGEDRIELFRYHQPEGRMEPAEQCDVGYVHIAMQVDDVDAAYDAALAAGFRTRSSPRSLRGGRTRVFYMIGPEGLVVEFIEFRAETGESR</sequence>
<dbReference type="PANTHER" id="PTHR43048:SF3">
    <property type="entry name" value="METHYLMALONYL-COA EPIMERASE, MITOCHONDRIAL"/>
    <property type="match status" value="1"/>
</dbReference>
<dbReference type="PROSITE" id="PS51819">
    <property type="entry name" value="VOC"/>
    <property type="match status" value="1"/>
</dbReference>
<evidence type="ECO:0000259" key="2">
    <source>
        <dbReference type="PROSITE" id="PS51819"/>
    </source>
</evidence>
<protein>
    <submittedName>
        <fullName evidence="3">VOC family protein</fullName>
    </submittedName>
</protein>
<dbReference type="RefSeq" id="WP_210681686.1">
    <property type="nucleotide sequence ID" value="NZ_JAGMWN010000003.1"/>
</dbReference>
<dbReference type="SUPFAM" id="SSF54593">
    <property type="entry name" value="Glyoxalase/Bleomycin resistance protein/Dihydroxybiphenyl dioxygenase"/>
    <property type="match status" value="1"/>
</dbReference>
<dbReference type="InterPro" id="IPR029068">
    <property type="entry name" value="Glyas_Bleomycin-R_OHBP_Dase"/>
</dbReference>
<dbReference type="EMBL" id="JAGMWN010000003">
    <property type="protein sequence ID" value="MBP5857125.1"/>
    <property type="molecule type" value="Genomic_DNA"/>
</dbReference>
<evidence type="ECO:0000256" key="1">
    <source>
        <dbReference type="ARBA" id="ARBA00022723"/>
    </source>
</evidence>
<feature type="domain" description="VOC" evidence="2">
    <location>
        <begin position="17"/>
        <end position="154"/>
    </location>
</feature>
<proteinExistence type="predicted"/>